<dbReference type="InterPro" id="IPR011067">
    <property type="entry name" value="Plasmid_toxin/cell-grow_inhib"/>
</dbReference>
<name>A0AAE3IF31_9FIRM</name>
<dbReference type="SUPFAM" id="SSF50118">
    <property type="entry name" value="Cell growth inhibitor/plasmid maintenance toxic component"/>
    <property type="match status" value="1"/>
</dbReference>
<organism evidence="3 4">
    <name type="scientific">Hominimerdicola aceti</name>
    <dbReference type="NCBI Taxonomy" id="2981726"/>
    <lineage>
        <taxon>Bacteria</taxon>
        <taxon>Bacillati</taxon>
        <taxon>Bacillota</taxon>
        <taxon>Clostridia</taxon>
        <taxon>Eubacteriales</taxon>
        <taxon>Oscillospiraceae</taxon>
        <taxon>Hominimerdicola</taxon>
    </lineage>
</organism>
<gene>
    <name evidence="3" type="ORF">OCV57_00505</name>
</gene>
<evidence type="ECO:0000256" key="1">
    <source>
        <dbReference type="ARBA" id="ARBA00007521"/>
    </source>
</evidence>
<dbReference type="EMBL" id="JAOQJZ010000001">
    <property type="protein sequence ID" value="MCU6704409.1"/>
    <property type="molecule type" value="Genomic_DNA"/>
</dbReference>
<comment type="similarity">
    <text evidence="1">Belongs to the PemK/MazF family.</text>
</comment>
<evidence type="ECO:0000313" key="3">
    <source>
        <dbReference type="EMBL" id="MCU6704409.1"/>
    </source>
</evidence>
<accession>A0AAE3IF31</accession>
<dbReference type="AlphaFoldDB" id="A0AAE3IF31"/>
<dbReference type="Pfam" id="PF02452">
    <property type="entry name" value="PemK_toxin"/>
    <property type="match status" value="1"/>
</dbReference>
<evidence type="ECO:0000256" key="2">
    <source>
        <dbReference type="ARBA" id="ARBA00022649"/>
    </source>
</evidence>
<dbReference type="Proteomes" id="UP001208131">
    <property type="component" value="Unassembled WGS sequence"/>
</dbReference>
<dbReference type="Gene3D" id="2.30.30.110">
    <property type="match status" value="1"/>
</dbReference>
<sequence>MAKKQWELWYANFPFEDKNISKDRPVIILSVQPLCVLSIKVTSHEVRKADKYDVPITHWQEAGLKHESVARISKTVSLDNSKFRRKIGELHKDDIDIILENYVQFLLESDQVKMENGKGDNELLNAANE</sequence>
<keyword evidence="4" id="KW-1185">Reference proteome</keyword>
<reference evidence="3 4" key="1">
    <citation type="journal article" date="2021" name="ISME Commun">
        <title>Automated analysis of genomic sequences facilitates high-throughput and comprehensive description of bacteria.</title>
        <authorList>
            <person name="Hitch T.C.A."/>
        </authorList>
    </citation>
    <scope>NUCLEOTIDE SEQUENCE [LARGE SCALE GENOMIC DNA]</scope>
    <source>
        <strain evidence="3 4">Sanger_31</strain>
    </source>
</reference>
<keyword evidence="2" id="KW-1277">Toxin-antitoxin system</keyword>
<dbReference type="GO" id="GO:0003677">
    <property type="term" value="F:DNA binding"/>
    <property type="evidence" value="ECO:0007669"/>
    <property type="project" value="InterPro"/>
</dbReference>
<protein>
    <submittedName>
        <fullName evidence="3">Type II toxin-antitoxin system PemK/MazF family toxin</fullName>
    </submittedName>
</protein>
<dbReference type="RefSeq" id="WP_267300175.1">
    <property type="nucleotide sequence ID" value="NZ_JAOQJZ010000001.1"/>
</dbReference>
<dbReference type="InterPro" id="IPR003477">
    <property type="entry name" value="PemK-like"/>
</dbReference>
<proteinExistence type="inferred from homology"/>
<evidence type="ECO:0000313" key="4">
    <source>
        <dbReference type="Proteomes" id="UP001208131"/>
    </source>
</evidence>
<comment type="caution">
    <text evidence="3">The sequence shown here is derived from an EMBL/GenBank/DDBJ whole genome shotgun (WGS) entry which is preliminary data.</text>
</comment>